<accession>A0A101QBX4</accession>
<evidence type="ECO:0000313" key="1">
    <source>
        <dbReference type="EMBL" id="KUN26901.1"/>
    </source>
</evidence>
<dbReference type="EMBL" id="LMWP01000017">
    <property type="protein sequence ID" value="KUN26901.1"/>
    <property type="molecule type" value="Genomic_DNA"/>
</dbReference>
<name>A0A101QBX4_STRCK</name>
<dbReference type="Proteomes" id="UP000053398">
    <property type="component" value="Unassembled WGS sequence"/>
</dbReference>
<dbReference type="AlphaFoldDB" id="A0A101QBX4"/>
<evidence type="ECO:0000313" key="2">
    <source>
        <dbReference type="Proteomes" id="UP000053398"/>
    </source>
</evidence>
<gene>
    <name evidence="1" type="ORF">AQJ11_16575</name>
</gene>
<reference evidence="1 2" key="1">
    <citation type="submission" date="2015-10" db="EMBL/GenBank/DDBJ databases">
        <title>Draft genome sequence of Streptomyces corchorusii DSM 40340, type strain for the species Streptomyces corchorusii.</title>
        <authorList>
            <person name="Ruckert C."/>
            <person name="Winkler A."/>
            <person name="Kalinowski J."/>
            <person name="Kampfer P."/>
            <person name="Glaeser S."/>
        </authorList>
    </citation>
    <scope>NUCLEOTIDE SEQUENCE [LARGE SCALE GENOMIC DNA]</scope>
    <source>
        <strain evidence="1 2">DSM 40340</strain>
    </source>
</reference>
<comment type="caution">
    <text evidence="1">The sequence shown here is derived from an EMBL/GenBank/DDBJ whole genome shotgun (WGS) entry which is preliminary data.</text>
</comment>
<dbReference type="RefSeq" id="WP_059263569.1">
    <property type="nucleotide sequence ID" value="NZ_KQ948356.1"/>
</dbReference>
<proteinExistence type="predicted"/>
<organism evidence="1 2">
    <name type="scientific">Streptomyces corchorusii</name>
    <name type="common">Streptomyces chibaensis</name>
    <dbReference type="NCBI Taxonomy" id="1903"/>
    <lineage>
        <taxon>Bacteria</taxon>
        <taxon>Bacillati</taxon>
        <taxon>Actinomycetota</taxon>
        <taxon>Actinomycetes</taxon>
        <taxon>Kitasatosporales</taxon>
        <taxon>Streptomycetaceae</taxon>
        <taxon>Streptomyces</taxon>
    </lineage>
</organism>
<sequence>MTYNLLTVESLSLDTVTAALARCLNVREQEVDVADEDTDQELRNWDALVFCEKATVLGDVSTSLDIYVQESVQPRPSERQLASAFARVAGTIVLFPAEEVPPSAYWLATEDGLITRARLYDSDDEEAHYVIDRVEAPVSRLPRVTVARIPEVVRELKIATPVKDVFVGHLHRMFPEETNTPGTAFWEARSSLGAWEKLVRHMESAWAPSGWCPPDLYLERLEARDELERVSEQLPGTVSALMQNALGSLDALFVELTVDDTGGLLRKELLPAEGAASAHGWWWNRRPEPLPW</sequence>
<keyword evidence="2" id="KW-1185">Reference proteome</keyword>
<protein>
    <submittedName>
        <fullName evidence="1">Uncharacterized protein</fullName>
    </submittedName>
</protein>